<dbReference type="NCBIfam" id="TIGR02713">
    <property type="entry name" value="allophanate_hyd"/>
    <property type="match status" value="1"/>
</dbReference>
<dbReference type="Gene3D" id="3.90.1300.10">
    <property type="entry name" value="Amidase signature (AS) domain"/>
    <property type="match status" value="1"/>
</dbReference>
<dbReference type="AlphaFoldDB" id="A0A1X7PX70"/>
<feature type="domain" description="Allophanate hydrolase C-terminal" evidence="2">
    <location>
        <begin position="467"/>
        <end position="588"/>
    </location>
</feature>
<accession>A0A1X7PX70</accession>
<dbReference type="NCBIfam" id="NF006043">
    <property type="entry name" value="PRK08186.1"/>
    <property type="match status" value="1"/>
</dbReference>
<dbReference type="Gene3D" id="1.20.58.1700">
    <property type="match status" value="1"/>
</dbReference>
<dbReference type="InterPro" id="IPR036928">
    <property type="entry name" value="AS_sf"/>
</dbReference>
<gene>
    <name evidence="3" type="ORF">SAMN02982922_5438</name>
</gene>
<dbReference type="Pfam" id="PF21986">
    <property type="entry name" value="AH_C"/>
    <property type="match status" value="1"/>
</dbReference>
<keyword evidence="3" id="KW-0378">Hydrolase</keyword>
<name>A0A1X7PX70_9HYPH</name>
<dbReference type="Gene3D" id="3.10.490.10">
    <property type="entry name" value="Gamma-glutamyl cyclotransferase-like"/>
    <property type="match status" value="1"/>
</dbReference>
<dbReference type="InterPro" id="IPR053844">
    <property type="entry name" value="AH_C"/>
</dbReference>
<evidence type="ECO:0000259" key="2">
    <source>
        <dbReference type="Pfam" id="PF21986"/>
    </source>
</evidence>
<dbReference type="GO" id="GO:0016787">
    <property type="term" value="F:hydrolase activity"/>
    <property type="evidence" value="ECO:0007669"/>
    <property type="project" value="UniProtKB-KW"/>
</dbReference>
<keyword evidence="4" id="KW-1185">Reference proteome</keyword>
<reference evidence="3 4" key="1">
    <citation type="submission" date="2017-04" db="EMBL/GenBank/DDBJ databases">
        <authorList>
            <person name="Afonso C.L."/>
            <person name="Miller P.J."/>
            <person name="Scott M.A."/>
            <person name="Spackman E."/>
            <person name="Goraichik I."/>
            <person name="Dimitrov K.M."/>
            <person name="Suarez D.L."/>
            <person name="Swayne D.E."/>
        </authorList>
    </citation>
    <scope>NUCLEOTIDE SEQUENCE [LARGE SCALE GENOMIC DNA]</scope>
    <source>
        <strain evidence="3 4">B5P</strain>
    </source>
</reference>
<feature type="domain" description="Amidase" evidence="1">
    <location>
        <begin position="27"/>
        <end position="432"/>
    </location>
</feature>
<dbReference type="Pfam" id="PF01425">
    <property type="entry name" value="Amidase"/>
    <property type="match status" value="1"/>
</dbReference>
<proteinExistence type="predicted"/>
<organism evidence="3 4">
    <name type="scientific">Mesorhizobium australicum</name>
    <dbReference type="NCBI Taxonomy" id="536018"/>
    <lineage>
        <taxon>Bacteria</taxon>
        <taxon>Pseudomonadati</taxon>
        <taxon>Pseudomonadota</taxon>
        <taxon>Alphaproteobacteria</taxon>
        <taxon>Hyphomicrobiales</taxon>
        <taxon>Phyllobacteriaceae</taxon>
        <taxon>Mesorhizobium</taxon>
    </lineage>
</organism>
<evidence type="ECO:0000313" key="3">
    <source>
        <dbReference type="EMBL" id="SMH55988.1"/>
    </source>
</evidence>
<dbReference type="PANTHER" id="PTHR11895">
    <property type="entry name" value="TRANSAMIDASE"/>
    <property type="match status" value="1"/>
</dbReference>
<dbReference type="PANTHER" id="PTHR11895:SF169">
    <property type="entry name" value="GLUTAMYL-TRNA(GLN) AMIDOTRANSFERASE"/>
    <property type="match status" value="1"/>
</dbReference>
<evidence type="ECO:0000259" key="1">
    <source>
        <dbReference type="Pfam" id="PF01425"/>
    </source>
</evidence>
<dbReference type="Proteomes" id="UP000193083">
    <property type="component" value="Unassembled WGS sequence"/>
</dbReference>
<protein>
    <submittedName>
        <fullName evidence="3">Allophanate hydrolase</fullName>
    </submittedName>
</protein>
<sequence length="599" mass="62077">MIDELPFTLDALRRAYAEGLEPRDVVTEAFWRLAIASDPGIFIHEARDSALAAADALGAPDGRPLWGIPFVVKDNIDVAGMPTTAACPDFAYLADRDAFVVARLREAGAIVLGKTNLDQFATGLVGVRTPWPVPRNPIDPTIVPGGSSSGSAVAVARGIACFSLGTDTAGSGRVPAALNSIVGLKPTLGAYSATGVVPACRTLDTISVFALTVADAWEIHAVASGLDPADAWSRAIPAGGLFDASAVRIGVPDEASLETFGDAVQAASFRATVERLRTNGATIRELDFAPFYDVARMLYEGAWLAERVAAVGSRLTEKPETLHPTTRSILEPGLKLSAVDAFEGFYRLKALRRDCEALLSGVDALCVPTIPTFVTLDEIAADPIGPNARLGTYTNFVNLLDLCGIAVPVGARADGRPGSVTLLAAAGRDALCASIAASVEAGALGATGWVRPSPPTLVPAPAAGEIALAVCGAHMSGLPLNRELTERGGRFIRACSTAPAYRLHALAGGPPFRPGLVRQARGAAIELEVWALPKERFGDFVAGIPAPLGIGTVELEDGATVKGFLCEAAGLAGAADITEFGGWRAYLARPASSKTEAAA</sequence>
<dbReference type="InterPro" id="IPR000120">
    <property type="entry name" value="Amidase"/>
</dbReference>
<dbReference type="SUPFAM" id="SSF75304">
    <property type="entry name" value="Amidase signature (AS) enzymes"/>
    <property type="match status" value="1"/>
</dbReference>
<dbReference type="OrthoDB" id="9811471at2"/>
<dbReference type="InterPro" id="IPR014085">
    <property type="entry name" value="Allophanate_hydrolase"/>
</dbReference>
<dbReference type="InterPro" id="IPR023631">
    <property type="entry name" value="Amidase_dom"/>
</dbReference>
<evidence type="ECO:0000313" key="4">
    <source>
        <dbReference type="Proteomes" id="UP000193083"/>
    </source>
</evidence>
<dbReference type="EMBL" id="FXBL01000004">
    <property type="protein sequence ID" value="SMH55988.1"/>
    <property type="molecule type" value="Genomic_DNA"/>
</dbReference>